<dbReference type="EMBL" id="JTEO01000004">
    <property type="protein sequence ID" value="MCQ6962797.1"/>
    <property type="molecule type" value="Genomic_DNA"/>
</dbReference>
<protein>
    <submittedName>
        <fullName evidence="2">Uncharacterized protein</fullName>
    </submittedName>
</protein>
<reference evidence="2 3" key="1">
    <citation type="journal article" date="2011" name="Appl. Environ. Microbiol.">
        <title>Methanogenic archaea isolated from Taiwan's Chelungpu fault.</title>
        <authorList>
            <person name="Wu S.Y."/>
            <person name="Lai M.C."/>
        </authorList>
    </citation>
    <scope>NUCLEOTIDE SEQUENCE [LARGE SCALE GENOMIC DNA]</scope>
    <source>
        <strain evidence="2 3">St545Mb</strain>
    </source>
</reference>
<keyword evidence="3" id="KW-1185">Reference proteome</keyword>
<sequence length="93" mass="10251">MATDNGSTLQNVSLNGSSFSLLPENYNPATDTVQYVNGQYVLTHYMTPEELQPYILAATLILCGLMAAVGWYIGTRYGAAFKAKYKRLRGKHA</sequence>
<accession>A0AAE3KXG7</accession>
<dbReference type="AlphaFoldDB" id="A0AAE3KXG7"/>
<evidence type="ECO:0000313" key="3">
    <source>
        <dbReference type="Proteomes" id="UP001206983"/>
    </source>
</evidence>
<dbReference type="RefSeq" id="WP_256622641.1">
    <property type="nucleotide sequence ID" value="NZ_JTEO01000004.1"/>
</dbReference>
<keyword evidence="1" id="KW-0812">Transmembrane</keyword>
<name>A0AAE3KXG7_9EURY</name>
<evidence type="ECO:0000256" key="1">
    <source>
        <dbReference type="SAM" id="Phobius"/>
    </source>
</evidence>
<evidence type="ECO:0000313" key="2">
    <source>
        <dbReference type="EMBL" id="MCQ6962797.1"/>
    </source>
</evidence>
<dbReference type="Proteomes" id="UP001206983">
    <property type="component" value="Unassembled WGS sequence"/>
</dbReference>
<keyword evidence="1" id="KW-0472">Membrane</keyword>
<comment type="caution">
    <text evidence="2">The sequence shown here is derived from an EMBL/GenBank/DDBJ whole genome shotgun (WGS) entry which is preliminary data.</text>
</comment>
<proteinExistence type="predicted"/>
<organism evidence="2 3">
    <name type="scientific">Methanolobus chelungpuianus</name>
    <dbReference type="NCBI Taxonomy" id="502115"/>
    <lineage>
        <taxon>Archaea</taxon>
        <taxon>Methanobacteriati</taxon>
        <taxon>Methanobacteriota</taxon>
        <taxon>Stenosarchaea group</taxon>
        <taxon>Methanomicrobia</taxon>
        <taxon>Methanosarcinales</taxon>
        <taxon>Methanosarcinaceae</taxon>
        <taxon>Methanolobus</taxon>
    </lineage>
</organism>
<keyword evidence="1" id="KW-1133">Transmembrane helix</keyword>
<gene>
    <name evidence="2" type="ORF">PV02_06775</name>
</gene>
<feature type="transmembrane region" description="Helical" evidence="1">
    <location>
        <begin position="54"/>
        <end position="74"/>
    </location>
</feature>